<dbReference type="InterPro" id="IPR000782">
    <property type="entry name" value="FAS1_domain"/>
</dbReference>
<feature type="domain" description="FAS1" evidence="3">
    <location>
        <begin position="607"/>
        <end position="738"/>
    </location>
</feature>
<keyword evidence="5" id="KW-1185">Reference proteome</keyword>
<accession>A0A1H6U668</accession>
<gene>
    <name evidence="4" type="ORF">SAMN04488058_10267</name>
</gene>
<feature type="compositionally biased region" description="Low complexity" evidence="1">
    <location>
        <begin position="224"/>
        <end position="271"/>
    </location>
</feature>
<sequence length="744" mass="74387">MKKRLGLMTLSLMMVSPALAGGAGQPASSPAACKSISDIVATDAQFGALLTAVQSAGLVDELKALSGSYTLFAPTNAAFAKVPSDQLASLLNDPELLSSVILYHLVAEKATAAELRGASSGTTEQGADVQITTSGNMVMINNARVVKADIQACNGVIHAIDTVLIPPAPEAAPAAAPEAAPAAAAPEPAPAAAPATEAAALPNAVDITSIPALPLSGATVGTAAGAATTETTTETATEATTEGTTETTTETTTTETTTEVTTETTEATAETTEARAETTTQSNTIYDLVVADERFSTLRDLLSDAGLTETLLTGEYTLFAPTDDAFAALPEGTLAALASDTEALKALLLYHVVTGKLSAEQVAAGNLQTAAGTTLTVSANLSPAVETSNGVIYPVDAVLLPEGFEAPVLEEETVAPTELATATVADVATALAGAEFSTLRGLLEKAGLLATVTSGEYTIFAPTNDAFAALPAGVVDALSPDDLKGLLSYHVVPGRVTLEQVNGETEIKTVQGTALLLGNAEPQSVVTAGNSTIYVVNGVLFPADFKAPDLPSTDTGAAPAATTTATVTTTTTTVTAAPAAATAAPAAAATPGTAAGGAIAGGNVQSPLSDVAAALADPRLSTLRDLLTQANLVSTLTSGAYTIFAPTNDAFAKVPQATLDALKADAAKLRQVLLYHVVAGTPGLDALIANPLTTVEGSPLTVTRAAAGLSFDGLGGTLDGGTALSAGTSNIYLIDTVLLPPALR</sequence>
<reference evidence="5" key="1">
    <citation type="submission" date="2016-10" db="EMBL/GenBank/DDBJ databases">
        <authorList>
            <person name="Varghese N."/>
            <person name="Submissions S."/>
        </authorList>
    </citation>
    <scope>NUCLEOTIDE SEQUENCE [LARGE SCALE GENOMIC DNA]</scope>
    <source>
        <strain evidence="5">CGMCC 1.10218</strain>
    </source>
</reference>
<organism evidence="4 5">
    <name type="scientific">Deinococcus reticulitermitis</name>
    <dbReference type="NCBI Taxonomy" id="856736"/>
    <lineage>
        <taxon>Bacteria</taxon>
        <taxon>Thermotogati</taxon>
        <taxon>Deinococcota</taxon>
        <taxon>Deinococci</taxon>
        <taxon>Deinococcales</taxon>
        <taxon>Deinococcaceae</taxon>
        <taxon>Deinococcus</taxon>
    </lineage>
</organism>
<dbReference type="FunFam" id="2.30.180.10:FF:000032">
    <property type="entry name" value="Fasciclin domain-containing protein, putative"/>
    <property type="match status" value="1"/>
</dbReference>
<feature type="domain" description="FAS1" evidence="3">
    <location>
        <begin position="423"/>
        <end position="540"/>
    </location>
</feature>
<dbReference type="Proteomes" id="UP000199223">
    <property type="component" value="Unassembled WGS sequence"/>
</dbReference>
<dbReference type="SUPFAM" id="SSF82153">
    <property type="entry name" value="FAS1 domain"/>
    <property type="match status" value="4"/>
</dbReference>
<name>A0A1H6U668_9DEIO</name>
<dbReference type="SMART" id="SM00554">
    <property type="entry name" value="FAS1"/>
    <property type="match status" value="4"/>
</dbReference>
<dbReference type="InterPro" id="IPR050904">
    <property type="entry name" value="Adhesion/Biosynth-related"/>
</dbReference>
<dbReference type="PANTHER" id="PTHR10900">
    <property type="entry name" value="PERIOSTIN-RELATED"/>
    <property type="match status" value="1"/>
</dbReference>
<dbReference type="Gene3D" id="2.30.180.10">
    <property type="entry name" value="FAS1 domain"/>
    <property type="match status" value="4"/>
</dbReference>
<evidence type="ECO:0000313" key="5">
    <source>
        <dbReference type="Proteomes" id="UP000199223"/>
    </source>
</evidence>
<feature type="domain" description="FAS1" evidence="3">
    <location>
        <begin position="282"/>
        <end position="399"/>
    </location>
</feature>
<dbReference type="RefSeq" id="WP_092263277.1">
    <property type="nucleotide sequence ID" value="NZ_FNZA01000002.1"/>
</dbReference>
<proteinExistence type="predicted"/>
<keyword evidence="2" id="KW-0732">Signal</keyword>
<feature type="domain" description="FAS1" evidence="3">
    <location>
        <begin position="33"/>
        <end position="164"/>
    </location>
</feature>
<dbReference type="InterPro" id="IPR036378">
    <property type="entry name" value="FAS1_dom_sf"/>
</dbReference>
<dbReference type="STRING" id="856736.SAMN04488058_10267"/>
<evidence type="ECO:0000256" key="2">
    <source>
        <dbReference type="SAM" id="SignalP"/>
    </source>
</evidence>
<dbReference type="EMBL" id="FNZA01000002">
    <property type="protein sequence ID" value="SEI86054.1"/>
    <property type="molecule type" value="Genomic_DNA"/>
</dbReference>
<dbReference type="FunFam" id="2.30.180.10:FF:000003">
    <property type="entry name" value="periostin isoform X1"/>
    <property type="match status" value="1"/>
</dbReference>
<feature type="chain" id="PRO_5011604970" evidence="2">
    <location>
        <begin position="21"/>
        <end position="744"/>
    </location>
</feature>
<feature type="region of interest" description="Disordered" evidence="1">
    <location>
        <begin position="224"/>
        <end position="280"/>
    </location>
</feature>
<evidence type="ECO:0000259" key="3">
    <source>
        <dbReference type="PROSITE" id="PS50213"/>
    </source>
</evidence>
<dbReference type="AlphaFoldDB" id="A0A1H6U668"/>
<dbReference type="Pfam" id="PF02469">
    <property type="entry name" value="Fasciclin"/>
    <property type="match status" value="4"/>
</dbReference>
<dbReference type="PROSITE" id="PS50213">
    <property type="entry name" value="FAS1"/>
    <property type="match status" value="4"/>
</dbReference>
<feature type="region of interest" description="Disordered" evidence="1">
    <location>
        <begin position="176"/>
        <end position="195"/>
    </location>
</feature>
<evidence type="ECO:0000256" key="1">
    <source>
        <dbReference type="SAM" id="MobiDB-lite"/>
    </source>
</evidence>
<feature type="signal peptide" evidence="2">
    <location>
        <begin position="1"/>
        <end position="20"/>
    </location>
</feature>
<dbReference type="PANTHER" id="PTHR10900:SF77">
    <property type="entry name" value="FI19380P1"/>
    <property type="match status" value="1"/>
</dbReference>
<protein>
    <submittedName>
        <fullName evidence="4">Uncaracterized surface protein containing fasciclin (FAS1) repeats</fullName>
    </submittedName>
</protein>
<dbReference type="OrthoDB" id="9800666at2"/>
<evidence type="ECO:0000313" key="4">
    <source>
        <dbReference type="EMBL" id="SEI86054.1"/>
    </source>
</evidence>